<evidence type="ECO:0000256" key="1">
    <source>
        <dbReference type="SAM" id="Phobius"/>
    </source>
</evidence>
<gene>
    <name evidence="2" type="ORF">ACH5RR_030671</name>
</gene>
<protein>
    <submittedName>
        <fullName evidence="2">Uncharacterized protein</fullName>
    </submittedName>
</protein>
<accession>A0ABD2YYX9</accession>
<reference evidence="2 3" key="1">
    <citation type="submission" date="2024-11" db="EMBL/GenBank/DDBJ databases">
        <title>A near-complete genome assembly of Cinchona calisaya.</title>
        <authorList>
            <person name="Lian D.C."/>
            <person name="Zhao X.W."/>
            <person name="Wei L."/>
        </authorList>
    </citation>
    <scope>NUCLEOTIDE SEQUENCE [LARGE SCALE GENOMIC DNA]</scope>
    <source>
        <tissue evidence="2">Nenye</tissue>
    </source>
</reference>
<keyword evidence="3" id="KW-1185">Reference proteome</keyword>
<dbReference type="EMBL" id="JBJUIK010000012">
    <property type="protein sequence ID" value="KAL3511270.1"/>
    <property type="molecule type" value="Genomic_DNA"/>
</dbReference>
<comment type="caution">
    <text evidence="2">The sequence shown here is derived from an EMBL/GenBank/DDBJ whole genome shotgun (WGS) entry which is preliminary data.</text>
</comment>
<organism evidence="2 3">
    <name type="scientific">Cinchona calisaya</name>
    <dbReference type="NCBI Taxonomy" id="153742"/>
    <lineage>
        <taxon>Eukaryota</taxon>
        <taxon>Viridiplantae</taxon>
        <taxon>Streptophyta</taxon>
        <taxon>Embryophyta</taxon>
        <taxon>Tracheophyta</taxon>
        <taxon>Spermatophyta</taxon>
        <taxon>Magnoliopsida</taxon>
        <taxon>eudicotyledons</taxon>
        <taxon>Gunneridae</taxon>
        <taxon>Pentapetalae</taxon>
        <taxon>asterids</taxon>
        <taxon>lamiids</taxon>
        <taxon>Gentianales</taxon>
        <taxon>Rubiaceae</taxon>
        <taxon>Cinchonoideae</taxon>
        <taxon>Cinchoneae</taxon>
        <taxon>Cinchona</taxon>
    </lineage>
</organism>
<dbReference type="Proteomes" id="UP001630127">
    <property type="component" value="Unassembled WGS sequence"/>
</dbReference>
<evidence type="ECO:0000313" key="3">
    <source>
        <dbReference type="Proteomes" id="UP001630127"/>
    </source>
</evidence>
<feature type="transmembrane region" description="Helical" evidence="1">
    <location>
        <begin position="24"/>
        <end position="46"/>
    </location>
</feature>
<name>A0ABD2YYX9_9GENT</name>
<proteinExistence type="predicted"/>
<evidence type="ECO:0000313" key="2">
    <source>
        <dbReference type="EMBL" id="KAL3511270.1"/>
    </source>
</evidence>
<keyword evidence="1" id="KW-0472">Membrane</keyword>
<sequence length="142" mass="15346">MLPASNVNDQASHGRKKRRLDADLWILIGGVAGIAVIVSIASFILLRKNTKGSLQGNEGSNNSFNGESICVTIPIKEIYSATNNLSASNLIGKGIAGQRVINMDLQKPMHLSKMAKSITRAGNMIEFADPRLYGDFSFEARP</sequence>
<keyword evidence="1" id="KW-1133">Transmembrane helix</keyword>
<dbReference type="AlphaFoldDB" id="A0ABD2YYX9"/>
<keyword evidence="1" id="KW-0812">Transmembrane</keyword>